<protein>
    <recommendedName>
        <fullName evidence="7">Protein kinase domain-containing protein</fullName>
    </recommendedName>
</protein>
<feature type="compositionally biased region" description="Low complexity" evidence="4">
    <location>
        <begin position="67"/>
        <end position="78"/>
    </location>
</feature>
<dbReference type="GO" id="GO:0004674">
    <property type="term" value="F:protein serine/threonine kinase activity"/>
    <property type="evidence" value="ECO:0007669"/>
    <property type="project" value="UniProtKB-KW"/>
</dbReference>
<organism evidence="5 6">
    <name type="scientific">Punica granatum</name>
    <name type="common">Pomegranate</name>
    <dbReference type="NCBI Taxonomy" id="22663"/>
    <lineage>
        <taxon>Eukaryota</taxon>
        <taxon>Viridiplantae</taxon>
        <taxon>Streptophyta</taxon>
        <taxon>Embryophyta</taxon>
        <taxon>Tracheophyta</taxon>
        <taxon>Spermatophyta</taxon>
        <taxon>Magnoliopsida</taxon>
        <taxon>eudicotyledons</taxon>
        <taxon>Gunneridae</taxon>
        <taxon>Pentapetalae</taxon>
        <taxon>rosids</taxon>
        <taxon>malvids</taxon>
        <taxon>Myrtales</taxon>
        <taxon>Lythraceae</taxon>
        <taxon>Punica</taxon>
    </lineage>
</organism>
<evidence type="ECO:0000256" key="1">
    <source>
        <dbReference type="ARBA" id="ARBA00004370"/>
    </source>
</evidence>
<evidence type="ECO:0000256" key="4">
    <source>
        <dbReference type="SAM" id="MobiDB-lite"/>
    </source>
</evidence>
<dbReference type="AlphaFoldDB" id="A0A2I0JI28"/>
<keyword evidence="3" id="KW-0472">Membrane</keyword>
<evidence type="ECO:0000256" key="3">
    <source>
        <dbReference type="ARBA" id="ARBA00023136"/>
    </source>
</evidence>
<feature type="compositionally biased region" description="Basic and acidic residues" evidence="4">
    <location>
        <begin position="82"/>
        <end position="95"/>
    </location>
</feature>
<evidence type="ECO:0000256" key="2">
    <source>
        <dbReference type="ARBA" id="ARBA00022527"/>
    </source>
</evidence>
<accession>A0A2I0JI28</accession>
<dbReference type="STRING" id="22663.A0A2I0JI28"/>
<reference evidence="5 6" key="1">
    <citation type="submission" date="2017-11" db="EMBL/GenBank/DDBJ databases">
        <title>De-novo sequencing of pomegranate (Punica granatum L.) genome.</title>
        <authorList>
            <person name="Akparov Z."/>
            <person name="Amiraslanov A."/>
            <person name="Hajiyeva S."/>
            <person name="Abbasov M."/>
            <person name="Kaur K."/>
            <person name="Hamwieh A."/>
            <person name="Solovyev V."/>
            <person name="Salamov A."/>
            <person name="Braich B."/>
            <person name="Kosarev P."/>
            <person name="Mahmoud A."/>
            <person name="Hajiyev E."/>
            <person name="Babayeva S."/>
            <person name="Izzatullayeva V."/>
            <person name="Mammadov A."/>
            <person name="Mammadov A."/>
            <person name="Sharifova S."/>
            <person name="Ojaghi J."/>
            <person name="Eynullazada K."/>
            <person name="Bayramov B."/>
            <person name="Abdulazimova A."/>
            <person name="Shahmuradov I."/>
        </authorList>
    </citation>
    <scope>NUCLEOTIDE SEQUENCE [LARGE SCALE GENOMIC DNA]</scope>
    <source>
        <strain evidence="6">cv. AG2017</strain>
        <tissue evidence="5">Leaf</tissue>
    </source>
</reference>
<dbReference type="EMBL" id="PGOL01001658">
    <property type="protein sequence ID" value="PKI55895.1"/>
    <property type="molecule type" value="Genomic_DNA"/>
</dbReference>
<feature type="region of interest" description="Disordered" evidence="4">
    <location>
        <begin position="63"/>
        <end position="132"/>
    </location>
</feature>
<dbReference type="PANTHER" id="PTHR47985">
    <property type="entry name" value="OS07G0668900 PROTEIN"/>
    <property type="match status" value="1"/>
</dbReference>
<evidence type="ECO:0000313" key="6">
    <source>
        <dbReference type="Proteomes" id="UP000233551"/>
    </source>
</evidence>
<gene>
    <name evidence="5" type="ORF">CRG98_023711</name>
</gene>
<feature type="non-terminal residue" evidence="5">
    <location>
        <position position="1"/>
    </location>
</feature>
<sequence length="132" mass="14335">ARPLFRDRKKFSLMVDPMLQGQYPVRGLYQALAIAAMCVQEQPNMRPAISDVVTALNYLSSQNYEPSVHSSGSSRISSPRATTKETGGRNADRPNRGMALATQIGGGGRNLSLHPRNRENPRIGDSPRSGGV</sequence>
<dbReference type="PANTHER" id="PTHR47985:SF41">
    <property type="entry name" value="SERINE_THREONINE-PROTEIN KINASE PBL5-RELATED"/>
    <property type="match status" value="1"/>
</dbReference>
<proteinExistence type="predicted"/>
<keyword evidence="2" id="KW-0808">Transferase</keyword>
<comment type="caution">
    <text evidence="5">The sequence shown here is derived from an EMBL/GenBank/DDBJ whole genome shotgun (WGS) entry which is preliminary data.</text>
</comment>
<dbReference type="GO" id="GO:0016020">
    <property type="term" value="C:membrane"/>
    <property type="evidence" value="ECO:0007669"/>
    <property type="project" value="UniProtKB-SubCell"/>
</dbReference>
<name>A0A2I0JI28_PUNGR</name>
<dbReference type="Proteomes" id="UP000233551">
    <property type="component" value="Unassembled WGS sequence"/>
</dbReference>
<evidence type="ECO:0008006" key="7">
    <source>
        <dbReference type="Google" id="ProtNLM"/>
    </source>
</evidence>
<comment type="subcellular location">
    <subcellularLocation>
        <location evidence="1">Membrane</location>
    </subcellularLocation>
</comment>
<evidence type="ECO:0000313" key="5">
    <source>
        <dbReference type="EMBL" id="PKI55895.1"/>
    </source>
</evidence>
<keyword evidence="2" id="KW-0723">Serine/threonine-protein kinase</keyword>
<keyword evidence="6" id="KW-1185">Reference proteome</keyword>
<dbReference type="Gene3D" id="1.10.510.10">
    <property type="entry name" value="Transferase(Phosphotransferase) domain 1"/>
    <property type="match status" value="1"/>
</dbReference>
<keyword evidence="2" id="KW-0418">Kinase</keyword>